<dbReference type="InterPro" id="IPR019694">
    <property type="entry name" value="Phage_HP1_Orf23"/>
</dbReference>
<accession>A0A2V1J0D9</accession>
<dbReference type="RefSeq" id="WP_107035467.1">
    <property type="nucleotide sequence ID" value="NZ_PUBV01000006.1"/>
</dbReference>
<dbReference type="Pfam" id="PF10758">
    <property type="entry name" value="DUF2586"/>
    <property type="match status" value="1"/>
</dbReference>
<proteinExistence type="predicted"/>
<organism evidence="1 2">
    <name type="scientific">Paramuribaculum intestinale</name>
    <dbReference type="NCBI Taxonomy" id="2094151"/>
    <lineage>
        <taxon>Bacteria</taxon>
        <taxon>Pseudomonadati</taxon>
        <taxon>Bacteroidota</taxon>
        <taxon>Bacteroidia</taxon>
        <taxon>Bacteroidales</taxon>
        <taxon>Muribaculaceae</taxon>
        <taxon>Paramuribaculum</taxon>
    </lineage>
</organism>
<dbReference type="Proteomes" id="UP000244925">
    <property type="component" value="Unassembled WGS sequence"/>
</dbReference>
<protein>
    <submittedName>
        <fullName evidence="1">DUF2586 domain-containing protein</fullName>
    </submittedName>
</protein>
<keyword evidence="2" id="KW-1185">Reference proteome</keyword>
<gene>
    <name evidence="1" type="ORF">C5O25_04110</name>
</gene>
<reference evidence="2" key="1">
    <citation type="submission" date="2018-02" db="EMBL/GenBank/DDBJ databases">
        <authorList>
            <person name="Clavel T."/>
            <person name="Strowig T."/>
        </authorList>
    </citation>
    <scope>NUCLEOTIDE SEQUENCE [LARGE SCALE GENOMIC DNA]</scope>
    <source>
        <strain evidence="2">DSM 100764</strain>
    </source>
</reference>
<comment type="caution">
    <text evidence="1">The sequence shown here is derived from an EMBL/GenBank/DDBJ whole genome shotgun (WGS) entry which is preliminary data.</text>
</comment>
<evidence type="ECO:0000313" key="2">
    <source>
        <dbReference type="Proteomes" id="UP000244925"/>
    </source>
</evidence>
<dbReference type="AlphaFoldDB" id="A0A2V1J0D9"/>
<sequence length="390" mass="41679">MNSLKIERQNGNVPKSVAGEDHVSGFIAYLADAEIPDGFKTAHVQAVSTIDAAEALGITDKADSWSVKVLHYQLSEIFRVNPSISLYVGIFTKPNSYKFTEIKTVQNFASGRIRQMAIWCGDKAFSADDVTAIQGVADALDIENAPLSVLYAPKVAAVGNMPADVAGANQCRVSVVIAQAGSGTGAELYAAEANKTAKNTVSAIGVVLGLLSSAAVHQSIGWVKNFPTGVNVPAFGDGTLYRDLDKALVEQLDGGRYLFFVTHVGQAGSYVNDSHTMDSAISDYAMIESVRTMDKAVRGVRTYLIPELGGNIYIDAETGKMQAYSVSHLETTANKALEDMEKAGELSGYKVEIDPDQDVLSTSEVEIVIRQVAVGVMRKIKVKIGFAKTV</sequence>
<name>A0A2V1J0D9_9BACT</name>
<dbReference type="EMBL" id="PUBV01000006">
    <property type="protein sequence ID" value="PWB08362.1"/>
    <property type="molecule type" value="Genomic_DNA"/>
</dbReference>
<evidence type="ECO:0000313" key="1">
    <source>
        <dbReference type="EMBL" id="PWB08362.1"/>
    </source>
</evidence>